<dbReference type="RefSeq" id="WP_155063885.1">
    <property type="nucleotide sequence ID" value="NZ_WMIF01000007.1"/>
</dbReference>
<sequence>MTERIDPTEAHAIACAKLLAALPHLLDRPGLQRVLDWLDERRVLQDGQEDPGAVEAEGLALELAIADSFGQLARTLRETVAD</sequence>
<dbReference type="AlphaFoldDB" id="A0A844H0F7"/>
<comment type="caution">
    <text evidence="1">The sequence shown here is derived from an EMBL/GenBank/DDBJ whole genome shotgun (WGS) entry which is preliminary data.</text>
</comment>
<gene>
    <name evidence="1" type="ORF">GL279_06875</name>
</gene>
<proteinExistence type="predicted"/>
<dbReference type="EMBL" id="WMIF01000007">
    <property type="protein sequence ID" value="MTH34322.1"/>
    <property type="molecule type" value="Genomic_DNA"/>
</dbReference>
<evidence type="ECO:0000313" key="2">
    <source>
        <dbReference type="Proteomes" id="UP000442533"/>
    </source>
</evidence>
<keyword evidence="2" id="KW-1185">Reference proteome</keyword>
<reference evidence="1 2" key="1">
    <citation type="submission" date="2019-11" db="EMBL/GenBank/DDBJ databases">
        <authorList>
            <person name="Dong K."/>
        </authorList>
    </citation>
    <scope>NUCLEOTIDE SEQUENCE [LARGE SCALE GENOMIC DNA]</scope>
    <source>
        <strain evidence="1 2">JCM 17370</strain>
    </source>
</reference>
<name>A0A844H0F7_9RHOB</name>
<accession>A0A844H0F7</accession>
<organism evidence="1 2">
    <name type="scientific">Paracoccus limosus</name>
    <dbReference type="NCBI Taxonomy" id="913252"/>
    <lineage>
        <taxon>Bacteria</taxon>
        <taxon>Pseudomonadati</taxon>
        <taxon>Pseudomonadota</taxon>
        <taxon>Alphaproteobacteria</taxon>
        <taxon>Rhodobacterales</taxon>
        <taxon>Paracoccaceae</taxon>
        <taxon>Paracoccus</taxon>
    </lineage>
</organism>
<dbReference type="OrthoDB" id="7777508at2"/>
<evidence type="ECO:0000313" key="1">
    <source>
        <dbReference type="EMBL" id="MTH34322.1"/>
    </source>
</evidence>
<dbReference type="Proteomes" id="UP000442533">
    <property type="component" value="Unassembled WGS sequence"/>
</dbReference>
<protein>
    <submittedName>
        <fullName evidence="1">Uncharacterized protein</fullName>
    </submittedName>
</protein>